<evidence type="ECO:0000256" key="1">
    <source>
        <dbReference type="SAM" id="Phobius"/>
    </source>
</evidence>
<evidence type="ECO:0000313" key="3">
    <source>
        <dbReference type="EMBL" id="CAK0782345.1"/>
    </source>
</evidence>
<dbReference type="PANTHER" id="PTHR45856:SF24">
    <property type="entry name" value="FUNGAL LIPASE-LIKE DOMAIN-CONTAINING PROTEIN"/>
    <property type="match status" value="1"/>
</dbReference>
<dbReference type="Pfam" id="PF01764">
    <property type="entry name" value="Lipase_3"/>
    <property type="match status" value="1"/>
</dbReference>
<evidence type="ECO:0000259" key="2">
    <source>
        <dbReference type="Pfam" id="PF01764"/>
    </source>
</evidence>
<dbReference type="SUPFAM" id="SSF53474">
    <property type="entry name" value="alpha/beta-Hydrolases"/>
    <property type="match status" value="1"/>
</dbReference>
<dbReference type="EMBL" id="CAUYUE010000007">
    <property type="protein sequence ID" value="CAK0782345.1"/>
    <property type="molecule type" value="Genomic_DNA"/>
</dbReference>
<reference evidence="3 4" key="1">
    <citation type="submission" date="2023-10" db="EMBL/GenBank/DDBJ databases">
        <authorList>
            <person name="Maclean D."/>
            <person name="Macfadyen A."/>
        </authorList>
    </citation>
    <scope>NUCLEOTIDE SEQUENCE [LARGE SCALE GENOMIC DNA]</scope>
</reference>
<keyword evidence="1" id="KW-1133">Transmembrane helix</keyword>
<dbReference type="PANTHER" id="PTHR45856">
    <property type="entry name" value="ALPHA/BETA-HYDROLASES SUPERFAMILY PROTEIN"/>
    <property type="match status" value="1"/>
</dbReference>
<dbReference type="InterPro" id="IPR051218">
    <property type="entry name" value="Sec_MonoDiacylglyc_Lipase"/>
</dbReference>
<organism evidence="3 4">
    <name type="scientific">Coccomyxa viridis</name>
    <dbReference type="NCBI Taxonomy" id="1274662"/>
    <lineage>
        <taxon>Eukaryota</taxon>
        <taxon>Viridiplantae</taxon>
        <taxon>Chlorophyta</taxon>
        <taxon>core chlorophytes</taxon>
        <taxon>Trebouxiophyceae</taxon>
        <taxon>Trebouxiophyceae incertae sedis</taxon>
        <taxon>Coccomyxaceae</taxon>
        <taxon>Coccomyxa</taxon>
    </lineage>
</organism>
<dbReference type="Proteomes" id="UP001314263">
    <property type="component" value="Unassembled WGS sequence"/>
</dbReference>
<evidence type="ECO:0000313" key="4">
    <source>
        <dbReference type="Proteomes" id="UP001314263"/>
    </source>
</evidence>
<comment type="caution">
    <text evidence="3">The sequence shown here is derived from an EMBL/GenBank/DDBJ whole genome shotgun (WGS) entry which is preliminary data.</text>
</comment>
<feature type="domain" description="Fungal lipase-type" evidence="2">
    <location>
        <begin position="420"/>
        <end position="539"/>
    </location>
</feature>
<dbReference type="GO" id="GO:0006629">
    <property type="term" value="P:lipid metabolic process"/>
    <property type="evidence" value="ECO:0007669"/>
    <property type="project" value="InterPro"/>
</dbReference>
<dbReference type="AlphaFoldDB" id="A0AAV1I4Z9"/>
<dbReference type="Gene3D" id="3.40.50.1820">
    <property type="entry name" value="alpha/beta hydrolase"/>
    <property type="match status" value="1"/>
</dbReference>
<keyword evidence="1" id="KW-0812">Transmembrane</keyword>
<name>A0AAV1I4Z9_9CHLO</name>
<dbReference type="InterPro" id="IPR002921">
    <property type="entry name" value="Fungal_lipase-type"/>
</dbReference>
<feature type="transmembrane region" description="Helical" evidence="1">
    <location>
        <begin position="77"/>
        <end position="97"/>
    </location>
</feature>
<accession>A0AAV1I4Z9</accession>
<feature type="transmembrane region" description="Helical" evidence="1">
    <location>
        <begin position="164"/>
        <end position="186"/>
    </location>
</feature>
<proteinExistence type="predicted"/>
<keyword evidence="1" id="KW-0472">Membrane</keyword>
<dbReference type="CDD" id="cd00519">
    <property type="entry name" value="Lipase_3"/>
    <property type="match status" value="1"/>
</dbReference>
<keyword evidence="4" id="KW-1185">Reference proteome</keyword>
<protein>
    <recommendedName>
        <fullName evidence="2">Fungal lipase-type domain-containing protein</fullName>
    </recommendedName>
</protein>
<dbReference type="InterPro" id="IPR029058">
    <property type="entry name" value="AB_hydrolase_fold"/>
</dbReference>
<sequence>MLGLGVVCHIRPCMKCRCRHGSEKSRQVNGILQASCTREARTGILGPPSRRQSRKPYGRRYTIPEPDTASSWTKCTLAFTSILMLIIWPATILLGLIDTVQHTVFEEPPNYRARKSSGGGTSDDVKLAALGEAATQTASGDRGLLTLCRLVQAGRTSTTMLVQVIFYFTMLHLLSFFGLAALFHTLKPDMEWLMGHLTGSLHRLRDGRTVPLSLPGSMDPTFDMPHSPCTAFPQTQRSNLVVSGSSSTGIPGSAGLAVAALPSGGAATSSPKSEQSNILSAPEHVRHCCPVCPSPQAARQAGSSSGASPSGAYIRQECVMARASAACCPVDSAADAHFMAMAAKLIYEDPRVIADCLEHRWGLQVHDMQHILGHAERECWLPDMVWCVCSNKAAVVLVMKGADPVYQLDLRADPPCIKSPRPGVGTVHDGLWAGLHQADPDSPAGCLVVDRILDCLQRAAGRGKAVYLCGHSLGGGLVSMLSLILPTRLPGFEARIGGIFTFGAPRIGDAESARISSALYHGRFFRYMHASDMVCSLPPAWGYEHQGLERFILSFPARPGQQGSGLRCGSRLVRQEADEALWRRARRREDHWAFAFGLIKLARAVRSEGLHRLALRAAMLPFPGFGDHFPCEYEIALRQELQLSLS</sequence>
<gene>
    <name evidence="3" type="ORF">CVIRNUC_005640</name>
</gene>